<comment type="caution">
    <text evidence="1">The sequence shown here is derived from an EMBL/GenBank/DDBJ whole genome shotgun (WGS) entry which is preliminary data.</text>
</comment>
<protein>
    <submittedName>
        <fullName evidence="1">Uncharacterized protein</fullName>
    </submittedName>
</protein>
<evidence type="ECO:0000313" key="1">
    <source>
        <dbReference type="EMBL" id="MEC5425161.1"/>
    </source>
</evidence>
<keyword evidence="2" id="KW-1185">Reference proteome</keyword>
<name>A0ABU6KJ85_9BACI</name>
<proteinExistence type="predicted"/>
<dbReference type="Proteomes" id="UP001335737">
    <property type="component" value="Unassembled WGS sequence"/>
</dbReference>
<evidence type="ECO:0000313" key="2">
    <source>
        <dbReference type="Proteomes" id="UP001335737"/>
    </source>
</evidence>
<reference evidence="1 2" key="1">
    <citation type="journal article" date="2024" name="Int. J. Syst. Evol. Microbiol.">
        <title>Virgibacillus tibetensis sp. nov., isolated from salt lake on the Tibetan Plateau of China.</title>
        <authorList>
            <person name="Phurbu D."/>
            <person name="Liu Z.-X."/>
            <person name="Wang R."/>
            <person name="Zheng Y.-Y."/>
            <person name="Liu H.-C."/>
            <person name="Zhou Y.-G."/>
            <person name="Yu Y.-J."/>
            <person name="Li A.-H."/>
        </authorList>
    </citation>
    <scope>NUCLEOTIDE SEQUENCE [LARGE SCALE GENOMIC DNA]</scope>
    <source>
        <strain evidence="1 2">C22-A2</strain>
    </source>
</reference>
<gene>
    <name evidence="1" type="ORF">QGM71_16870</name>
</gene>
<dbReference type="EMBL" id="JARZFX010000011">
    <property type="protein sequence ID" value="MEC5425161.1"/>
    <property type="molecule type" value="Genomic_DNA"/>
</dbReference>
<organism evidence="1 2">
    <name type="scientific">Virgibacillus tibetensis</name>
    <dbReference type="NCBI Taxonomy" id="3042313"/>
    <lineage>
        <taxon>Bacteria</taxon>
        <taxon>Bacillati</taxon>
        <taxon>Bacillota</taxon>
        <taxon>Bacilli</taxon>
        <taxon>Bacillales</taxon>
        <taxon>Bacillaceae</taxon>
        <taxon>Virgibacillus</taxon>
    </lineage>
</organism>
<sequence length="60" mass="6767">MDGNKTVEDIKDSYIKLIKEQSPWPEGYTPEKINLEKGTKINMVLSPRQPSSRPCGFGTL</sequence>
<accession>A0ABU6KJ85</accession>